<dbReference type="InterPro" id="IPR036937">
    <property type="entry name" value="Adhesion_dom_fimbrial_sf"/>
</dbReference>
<evidence type="ECO:0000256" key="3">
    <source>
        <dbReference type="ARBA" id="ARBA00022729"/>
    </source>
</evidence>
<reference evidence="8" key="1">
    <citation type="journal article" date="2019" name="Int. J. Syst. Evol. Microbiol.">
        <title>The Global Catalogue of Microorganisms (GCM) 10K type strain sequencing project: providing services to taxonomists for standard genome sequencing and annotation.</title>
        <authorList>
            <consortium name="The Broad Institute Genomics Platform"/>
            <consortium name="The Broad Institute Genome Sequencing Center for Infectious Disease"/>
            <person name="Wu L."/>
            <person name="Ma J."/>
        </authorList>
    </citation>
    <scope>NUCLEOTIDE SEQUENCE [LARGE SCALE GENOMIC DNA]</scope>
    <source>
        <strain evidence="8">CGMCC 1.13587</strain>
    </source>
</reference>
<dbReference type="Proteomes" id="UP001596111">
    <property type="component" value="Unassembled WGS sequence"/>
</dbReference>
<evidence type="ECO:0000259" key="6">
    <source>
        <dbReference type="Pfam" id="PF00419"/>
    </source>
</evidence>
<dbReference type="RefSeq" id="WP_377325218.1">
    <property type="nucleotide sequence ID" value="NZ_JBHSNG010000004.1"/>
</dbReference>
<dbReference type="PANTHER" id="PTHR33420:SF3">
    <property type="entry name" value="FIMBRIAL SUBUNIT ELFA"/>
    <property type="match status" value="1"/>
</dbReference>
<sequence length="371" mass="38302">MRYGPFSLHLTRRISAVLLAIGLSMVMMRPATAAQSPTCSASPMSSAIAIPSPISIAPGTPNGKIGRPSPPITVSIDCLNAYAQTPNYYDNFNVQTGQLAAIDMVTTPPGGAGIMFKTNVPGIDVLLTATLNQASSGNDGPNGTTGWSIGTIYCNYDRNRLNCSPNPISATFIAQLVKTGPVSPGQLTSINILGFFETDTVPPPPANWGNTTYYSGASSQFGTLTLNPVTVSMSTCNVATSSKNISVILPTISTGALQSTGSVAGQTAFNIQYTCPAGWALYMTMSTATPGTPPGVILSPASCTSGASATNIGVQLLQSNQQPVQFDVAQSLGSSPNGTLPLTYYAQYYATSSPVGAGPVCSTATFTMSYQ</sequence>
<comment type="caution">
    <text evidence="7">The sequence shown here is derived from an EMBL/GenBank/DDBJ whole genome shotgun (WGS) entry which is preliminary data.</text>
</comment>
<dbReference type="Pfam" id="PF00419">
    <property type="entry name" value="Fimbrial"/>
    <property type="match status" value="1"/>
</dbReference>
<dbReference type="Gene3D" id="2.60.40.1090">
    <property type="entry name" value="Fimbrial-type adhesion domain"/>
    <property type="match status" value="1"/>
</dbReference>
<gene>
    <name evidence="7" type="ORF">ACFPPB_05655</name>
</gene>
<evidence type="ECO:0000256" key="1">
    <source>
        <dbReference type="ARBA" id="ARBA00004561"/>
    </source>
</evidence>
<dbReference type="EMBL" id="JBHSNG010000004">
    <property type="protein sequence ID" value="MFC5580592.1"/>
    <property type="molecule type" value="Genomic_DNA"/>
</dbReference>
<dbReference type="SUPFAM" id="SSF49401">
    <property type="entry name" value="Bacterial adhesins"/>
    <property type="match status" value="1"/>
</dbReference>
<evidence type="ECO:0000256" key="5">
    <source>
        <dbReference type="SAM" id="SignalP"/>
    </source>
</evidence>
<evidence type="ECO:0000313" key="7">
    <source>
        <dbReference type="EMBL" id="MFC5580592.1"/>
    </source>
</evidence>
<keyword evidence="3 5" id="KW-0732">Signal</keyword>
<protein>
    <submittedName>
        <fullName evidence="7">Fimbrial protein</fullName>
    </submittedName>
</protein>
<keyword evidence="8" id="KW-1185">Reference proteome</keyword>
<dbReference type="InterPro" id="IPR050263">
    <property type="entry name" value="Bact_Fimbrial_Adh_Pro"/>
</dbReference>
<feature type="signal peptide" evidence="5">
    <location>
        <begin position="1"/>
        <end position="33"/>
    </location>
</feature>
<accession>A0ABW0SU68</accession>
<keyword evidence="4" id="KW-0281">Fimbrium</keyword>
<dbReference type="Gene3D" id="2.60.40.3310">
    <property type="match status" value="1"/>
</dbReference>
<comment type="subcellular location">
    <subcellularLocation>
        <location evidence="1">Fimbrium</location>
    </subcellularLocation>
</comment>
<evidence type="ECO:0000313" key="8">
    <source>
        <dbReference type="Proteomes" id="UP001596111"/>
    </source>
</evidence>
<dbReference type="InterPro" id="IPR008966">
    <property type="entry name" value="Adhesion_dom_sf"/>
</dbReference>
<feature type="domain" description="Fimbrial-type adhesion" evidence="6">
    <location>
        <begin position="231"/>
        <end position="371"/>
    </location>
</feature>
<organism evidence="7 8">
    <name type="scientific">Rhodanobacter terrae</name>
    <dbReference type="NCBI Taxonomy" id="418647"/>
    <lineage>
        <taxon>Bacteria</taxon>
        <taxon>Pseudomonadati</taxon>
        <taxon>Pseudomonadota</taxon>
        <taxon>Gammaproteobacteria</taxon>
        <taxon>Lysobacterales</taxon>
        <taxon>Rhodanobacteraceae</taxon>
        <taxon>Rhodanobacter</taxon>
    </lineage>
</organism>
<comment type="similarity">
    <text evidence="2">Belongs to the fimbrial protein family.</text>
</comment>
<proteinExistence type="inferred from homology"/>
<name>A0ABW0SU68_9GAMM</name>
<evidence type="ECO:0000256" key="4">
    <source>
        <dbReference type="ARBA" id="ARBA00023263"/>
    </source>
</evidence>
<feature type="chain" id="PRO_5046557216" evidence="5">
    <location>
        <begin position="34"/>
        <end position="371"/>
    </location>
</feature>
<dbReference type="PANTHER" id="PTHR33420">
    <property type="entry name" value="FIMBRIAL SUBUNIT ELFA-RELATED"/>
    <property type="match status" value="1"/>
</dbReference>
<evidence type="ECO:0000256" key="2">
    <source>
        <dbReference type="ARBA" id="ARBA00006671"/>
    </source>
</evidence>
<dbReference type="InterPro" id="IPR000259">
    <property type="entry name" value="Adhesion_dom_fimbrial"/>
</dbReference>